<feature type="region of interest" description="Disordered" evidence="2">
    <location>
        <begin position="704"/>
        <end position="741"/>
    </location>
</feature>
<evidence type="ECO:0000259" key="5">
    <source>
        <dbReference type="Pfam" id="PF22076"/>
    </source>
</evidence>
<dbReference type="InterPro" id="IPR054088">
    <property type="entry name" value="Cep192-like_D8"/>
</dbReference>
<accession>A0A813RKB7</accession>
<dbReference type="GO" id="GO:0090222">
    <property type="term" value="P:centrosome-templated microtubule nucleation"/>
    <property type="evidence" value="ECO:0007669"/>
    <property type="project" value="InterPro"/>
</dbReference>
<keyword evidence="7" id="KW-1185">Reference proteome</keyword>
<dbReference type="OrthoDB" id="67059at2759"/>
<feature type="compositionally biased region" description="Low complexity" evidence="2">
    <location>
        <begin position="720"/>
        <end position="732"/>
    </location>
</feature>
<dbReference type="EMBL" id="CAJNOC010000619">
    <property type="protein sequence ID" value="CAF0783597.1"/>
    <property type="molecule type" value="Genomic_DNA"/>
</dbReference>
<dbReference type="GO" id="GO:0019901">
    <property type="term" value="F:protein kinase binding"/>
    <property type="evidence" value="ECO:0007669"/>
    <property type="project" value="TreeGrafter"/>
</dbReference>
<gene>
    <name evidence="6" type="ORF">OXX778_LOCUS5592</name>
</gene>
<dbReference type="Proteomes" id="UP000663879">
    <property type="component" value="Unassembled WGS sequence"/>
</dbReference>
<evidence type="ECO:0000313" key="7">
    <source>
        <dbReference type="Proteomes" id="UP000663879"/>
    </source>
</evidence>
<dbReference type="GO" id="GO:0051298">
    <property type="term" value="P:centrosome duplication"/>
    <property type="evidence" value="ECO:0007669"/>
    <property type="project" value="InterPro"/>
</dbReference>
<feature type="compositionally biased region" description="Basic and acidic residues" evidence="2">
    <location>
        <begin position="707"/>
        <end position="719"/>
    </location>
</feature>
<organism evidence="6 7">
    <name type="scientific">Brachionus calyciflorus</name>
    <dbReference type="NCBI Taxonomy" id="104777"/>
    <lineage>
        <taxon>Eukaryota</taxon>
        <taxon>Metazoa</taxon>
        <taxon>Spiralia</taxon>
        <taxon>Gnathifera</taxon>
        <taxon>Rotifera</taxon>
        <taxon>Eurotatoria</taxon>
        <taxon>Monogononta</taxon>
        <taxon>Pseudotrocha</taxon>
        <taxon>Ploima</taxon>
        <taxon>Brachionidae</taxon>
        <taxon>Brachionus</taxon>
    </lineage>
</organism>
<sequence length="2246" mass="254864">MDSNEFYSPGSRTHQSSFGLLDDKAIQDLSMENLHKVRDKPPIPFKQISKNILQARQMNQDKSLNFDTVENSDQTQESVHLNESDLRQLEYEYTFDANDDDDDDKENLKSYKTKLNDLSDSQFKDLSKNFGYSFAKTDFTNVSPHNFADMDKSVNFTLSENKVSDNKSSNLSNDLLMDESSNILRNSSEFDATNADQSNQMCRINYDRMDEINEKCNKTQNSTLNFTVDPSIQNQSGSKTDFTFSDLDVTSKAKQTNTINENENKTFNYHKDKTSNSFNLSGLNETASFMNRLSLDKKEYEPNESKQFSDSTFNFSSDMSDRINQLVQQSVERVKRIGQAHLINSTEDYLNLMSKPQKDSRYSTSTVRSEPKDTSLNFTQNTVLLSPSKTFNQTIKPQEEPKIPEDIFKKPNNPFDDSSLQKSQNFNPQTFENPFDNSLGNFGKVNNLDETSSNFGFKDAGDFMSQLNQDEQINRKEFADNELTLINQTTSNTSNDSNSSKWWKNSNIVQPNQLEISNVSNVSQQNKKQVKVDDFFMGKSELPSYLAEKESDVNLSSQTVKTDKTILQEDRKKENCMTPQNVDDITFSSNNQGSTLSSSNFSFTLNSSESGDFIQPISQSSKTPFQLTKALENLNSKKKEEQKNLDKINEELDRVHNRLANKHQMSEPLMSSSIKVSQTSQNLKSMIQMDETISSINSSDITTQKIKKSDVKTGKDSKSKASSGSLTSTPSKMTKSISESSNLNGLTATSLMEKFYKSDNQDSFISSIPERNDSTLISSHHHHKLKSKNHKSKQKNVEIQTTPDSIKLPHDDNRQSISNVSSTSSTSSDPSSTMNTQFNVINNLAAAMINNSTNSNNPANGLVPVAFIPLNSFIPCVQKFYDDMQTTQGLINKTNLTSNMSTNSLNQAMNTKLFVDTVCSSSTSSLPSLNYGKFELPMIEFDKNLIDFGQVAEGCSQSLRIHGQLQNSTSINKTPGSYFQIELVDSTDWSIETYDRNSDEKAKKLEDEKQTNKVSIIKKKFNEFTLKSKFRKTLSIFPDKNYDLQSSNSKVQFELMSNFYEFFIQLNTKDLSFYKDLISQLDPNSVEQLEPLEVKTSLYIYYYFNNSNNFTPNSTMKKYLLNRIDVKFILGYARLRTNANIDSIEFEIPDEIMSTSVRHESYTDDGDKTLTSVNELSLSKNSHILEQFIPLSNGGNIDIEVECYLSQNDQHSLSIKTRDLEIKLDDSLLFLQAKSKQKQFARLLASKLTMGQMEALWDLNKLDNIKFTVEIKPNGFKFEIPISLKYVKKVIDTRVKNENKIVKLASSRSILFFGKALNSSLKNSPELSGMNDEFTVANSNTFRIKVQFVLTTNNGGSLNCFKFSNEMIQSGTQLNEAMTQMNLILEPSENIRLKIKFEPSHSFDSSIVIGLLKMSAQGFNQKFNVHLVGFLSQSFLELDNGLKELTCSQSEPLNQQLIYRNIKNFKYPIEFMQTSTSSLKNIYRKIIRLKNKSTSSKLVVYPCLFNNKLNKEIAVNNNNGNKSLKTNEITYDLGIDSKSYVNRLRLLVNKESLFSSNLDLNWIEIKPDETFSLNLEIISQKIDSNKCEYCNLEDFNLCLFWIEYDINAYCTQSVLNSNSNSKQSTNFIDSFLAKLLLNNNFFTTQNNLGSLNINDVSSAKLNRLSSISTASLQDQSSLSNNSFLTSKSKFTRDDYLRLMRQSIKCSSLNLMIQTFNFDETLDKKDDLLQVSLNRDEKTSDLTESWSVNPSVILVENLKPNETSKIYLKNNLSRKTLEFDVKYRSNFLSVLPSNGCLEPNGCLELIVKPRNELFAQLPWSGVISIFCNKIQKDIRISFYSNKSDIELQKNLELSKIKNMTNSSLSSLAPSLTSNSTPYSNSIESGTIISDLSQYTLDSLSLTPLISASFINPPSNSFSVNKSKSFNLNNSSNNDESITKIVREGNDAHVRFPPCCVTQRKSVELTLTNPTTNYVNWKAFSTVPAYVKLKDEDNKFMKSNYSVFIITPNSGTIPANQNQKIKIEFCPRDVYGQFNQNWEIDTRTDIQSLRQKQNNEPLMSFSCKLILTGTSIPIEKNLEQKLVDKDNEISSRLANRILRSKTNSFNDTKKENERSYIGNNKSTSSVLAQSILSSTTNASLNSSSTSKNRVIIKDEIINFPDTEINQMSKCFVTIHNRESTECKISVFTLMEPFCCKHADLMISSKHYIKIPIEFKPKSLGEYTDKILIRVDKYDVPLSCVVKAKCVQS</sequence>
<reference evidence="6" key="1">
    <citation type="submission" date="2021-02" db="EMBL/GenBank/DDBJ databases">
        <authorList>
            <person name="Nowell W R."/>
        </authorList>
    </citation>
    <scope>NUCLEOTIDE SEQUENCE</scope>
    <source>
        <strain evidence="6">Ploen Becks lab</strain>
    </source>
</reference>
<feature type="domain" description="Cep192-like" evidence="5">
    <location>
        <begin position="1743"/>
        <end position="1836"/>
    </location>
</feature>
<dbReference type="InterPro" id="IPR054087">
    <property type="entry name" value="Cep192-like_D7"/>
</dbReference>
<dbReference type="Pfam" id="PF22065">
    <property type="entry name" value="Cep192_D7"/>
    <property type="match status" value="1"/>
</dbReference>
<dbReference type="PANTHER" id="PTHR16029">
    <property type="entry name" value="CENTROSOMAL PROTEIN OF 192 KDA"/>
    <property type="match status" value="1"/>
</dbReference>
<feature type="region of interest" description="Disordered" evidence="2">
    <location>
        <begin position="778"/>
        <end position="835"/>
    </location>
</feature>
<keyword evidence="1" id="KW-0175">Coiled coil</keyword>
<dbReference type="InterPro" id="IPR013783">
    <property type="entry name" value="Ig-like_fold"/>
</dbReference>
<dbReference type="Gene3D" id="2.60.40.10">
    <property type="entry name" value="Immunoglobulins"/>
    <property type="match status" value="2"/>
</dbReference>
<dbReference type="GO" id="GO:0005814">
    <property type="term" value="C:centriole"/>
    <property type="evidence" value="ECO:0007669"/>
    <property type="project" value="TreeGrafter"/>
</dbReference>
<dbReference type="Pfam" id="PF22076">
    <property type="entry name" value="Cep192_D6"/>
    <property type="match status" value="1"/>
</dbReference>
<feature type="compositionally biased region" description="Basic residues" evidence="2">
    <location>
        <begin position="779"/>
        <end position="794"/>
    </location>
</feature>
<dbReference type="GO" id="GO:0071539">
    <property type="term" value="P:protein localization to centrosome"/>
    <property type="evidence" value="ECO:0007669"/>
    <property type="project" value="InterPro"/>
</dbReference>
<dbReference type="InterPro" id="IPR054092">
    <property type="entry name" value="Cep192-like_D6"/>
</dbReference>
<feature type="domain" description="Cep192-like" evidence="3">
    <location>
        <begin position="1944"/>
        <end position="2068"/>
    </location>
</feature>
<dbReference type="Pfam" id="PF22066">
    <property type="entry name" value="Cep192_D8"/>
    <property type="match status" value="1"/>
</dbReference>
<evidence type="ECO:0000256" key="2">
    <source>
        <dbReference type="SAM" id="MobiDB-lite"/>
    </source>
</evidence>
<feature type="domain" description="Cep192-like" evidence="4">
    <location>
        <begin position="2145"/>
        <end position="2232"/>
    </location>
</feature>
<dbReference type="GO" id="GO:0090307">
    <property type="term" value="P:mitotic spindle assembly"/>
    <property type="evidence" value="ECO:0007669"/>
    <property type="project" value="TreeGrafter"/>
</dbReference>
<dbReference type="InterPro" id="IPR039103">
    <property type="entry name" value="Spd-2/CEP192"/>
</dbReference>
<feature type="compositionally biased region" description="Low complexity" evidence="2">
    <location>
        <begin position="816"/>
        <end position="833"/>
    </location>
</feature>
<protein>
    <submittedName>
        <fullName evidence="6">Uncharacterized protein</fullName>
    </submittedName>
</protein>
<proteinExistence type="predicted"/>
<feature type="coiled-coil region" evidence="1">
    <location>
        <begin position="631"/>
        <end position="665"/>
    </location>
</feature>
<dbReference type="GO" id="GO:0005737">
    <property type="term" value="C:cytoplasm"/>
    <property type="evidence" value="ECO:0007669"/>
    <property type="project" value="TreeGrafter"/>
</dbReference>
<evidence type="ECO:0000256" key="1">
    <source>
        <dbReference type="SAM" id="Coils"/>
    </source>
</evidence>
<evidence type="ECO:0000313" key="6">
    <source>
        <dbReference type="EMBL" id="CAF0783597.1"/>
    </source>
</evidence>
<name>A0A813RKB7_9BILA</name>
<evidence type="ECO:0000259" key="3">
    <source>
        <dbReference type="Pfam" id="PF22065"/>
    </source>
</evidence>
<comment type="caution">
    <text evidence="6">The sequence shown here is derived from an EMBL/GenBank/DDBJ whole genome shotgun (WGS) entry which is preliminary data.</text>
</comment>
<dbReference type="GO" id="GO:0000242">
    <property type="term" value="C:pericentriolar material"/>
    <property type="evidence" value="ECO:0007669"/>
    <property type="project" value="TreeGrafter"/>
</dbReference>
<evidence type="ECO:0000259" key="4">
    <source>
        <dbReference type="Pfam" id="PF22066"/>
    </source>
</evidence>
<dbReference type="PANTHER" id="PTHR16029:SF11">
    <property type="entry name" value="CENTROSOMAL PROTEIN OF 192 KDA"/>
    <property type="match status" value="1"/>
</dbReference>